<feature type="region of interest" description="Disordered" evidence="1">
    <location>
        <begin position="1"/>
        <end position="25"/>
    </location>
</feature>
<dbReference type="Proteomes" id="UP000324222">
    <property type="component" value="Unassembled WGS sequence"/>
</dbReference>
<sequence length="76" mass="7951">MKASCLIHSERGEGGRPLGGDTQGGQDRLLLSLTLEKGHLGPARDKGTSLSEHLLRGHCQVTDTGSVLTALRGDTS</sequence>
<accession>A0A5B7DF38</accession>
<keyword evidence="3" id="KW-1185">Reference proteome</keyword>
<organism evidence="2 3">
    <name type="scientific">Portunus trituberculatus</name>
    <name type="common">Swimming crab</name>
    <name type="synonym">Neptunus trituberculatus</name>
    <dbReference type="NCBI Taxonomy" id="210409"/>
    <lineage>
        <taxon>Eukaryota</taxon>
        <taxon>Metazoa</taxon>
        <taxon>Ecdysozoa</taxon>
        <taxon>Arthropoda</taxon>
        <taxon>Crustacea</taxon>
        <taxon>Multicrustacea</taxon>
        <taxon>Malacostraca</taxon>
        <taxon>Eumalacostraca</taxon>
        <taxon>Eucarida</taxon>
        <taxon>Decapoda</taxon>
        <taxon>Pleocyemata</taxon>
        <taxon>Brachyura</taxon>
        <taxon>Eubrachyura</taxon>
        <taxon>Portunoidea</taxon>
        <taxon>Portunidae</taxon>
        <taxon>Portuninae</taxon>
        <taxon>Portunus</taxon>
    </lineage>
</organism>
<dbReference type="AlphaFoldDB" id="A0A5B7DF38"/>
<protein>
    <submittedName>
        <fullName evidence="2">Uncharacterized protein</fullName>
    </submittedName>
</protein>
<dbReference type="EMBL" id="VSRR010000808">
    <property type="protein sequence ID" value="MPC19827.1"/>
    <property type="molecule type" value="Genomic_DNA"/>
</dbReference>
<evidence type="ECO:0000256" key="1">
    <source>
        <dbReference type="SAM" id="MobiDB-lite"/>
    </source>
</evidence>
<evidence type="ECO:0000313" key="3">
    <source>
        <dbReference type="Proteomes" id="UP000324222"/>
    </source>
</evidence>
<comment type="caution">
    <text evidence="2">The sequence shown here is derived from an EMBL/GenBank/DDBJ whole genome shotgun (WGS) entry which is preliminary data.</text>
</comment>
<reference evidence="2 3" key="1">
    <citation type="submission" date="2019-05" db="EMBL/GenBank/DDBJ databases">
        <title>Another draft genome of Portunus trituberculatus and its Hox gene families provides insights of decapod evolution.</title>
        <authorList>
            <person name="Jeong J.-H."/>
            <person name="Song I."/>
            <person name="Kim S."/>
            <person name="Choi T."/>
            <person name="Kim D."/>
            <person name="Ryu S."/>
            <person name="Kim W."/>
        </authorList>
    </citation>
    <scope>NUCLEOTIDE SEQUENCE [LARGE SCALE GENOMIC DNA]</scope>
    <source>
        <tissue evidence="2">Muscle</tissue>
    </source>
</reference>
<name>A0A5B7DF38_PORTR</name>
<evidence type="ECO:0000313" key="2">
    <source>
        <dbReference type="EMBL" id="MPC19827.1"/>
    </source>
</evidence>
<gene>
    <name evidence="2" type="ORF">E2C01_012757</name>
</gene>
<proteinExistence type="predicted"/>